<dbReference type="EMBL" id="CM034394">
    <property type="protein sequence ID" value="KAJ0179156.1"/>
    <property type="molecule type" value="Genomic_DNA"/>
</dbReference>
<comment type="caution">
    <text evidence="1">The sequence shown here is derived from an EMBL/GenBank/DDBJ whole genome shotgun (WGS) entry which is preliminary data.</text>
</comment>
<protein>
    <submittedName>
        <fullName evidence="1">Uncharacterized protein</fullName>
    </submittedName>
</protein>
<organism evidence="1 2">
    <name type="scientific">Dendrolimus kikuchii</name>
    <dbReference type="NCBI Taxonomy" id="765133"/>
    <lineage>
        <taxon>Eukaryota</taxon>
        <taxon>Metazoa</taxon>
        <taxon>Ecdysozoa</taxon>
        <taxon>Arthropoda</taxon>
        <taxon>Hexapoda</taxon>
        <taxon>Insecta</taxon>
        <taxon>Pterygota</taxon>
        <taxon>Neoptera</taxon>
        <taxon>Endopterygota</taxon>
        <taxon>Lepidoptera</taxon>
        <taxon>Glossata</taxon>
        <taxon>Ditrysia</taxon>
        <taxon>Bombycoidea</taxon>
        <taxon>Lasiocampidae</taxon>
        <taxon>Dendrolimus</taxon>
    </lineage>
</organism>
<gene>
    <name evidence="1" type="ORF">K1T71_004868</name>
</gene>
<evidence type="ECO:0000313" key="2">
    <source>
        <dbReference type="Proteomes" id="UP000824533"/>
    </source>
</evidence>
<reference evidence="1 2" key="1">
    <citation type="journal article" date="2021" name="Front. Genet.">
        <title>Chromosome-Level Genome Assembly Reveals Significant Gene Expansion in the Toll and IMD Signaling Pathways of Dendrolimus kikuchii.</title>
        <authorList>
            <person name="Zhou J."/>
            <person name="Wu P."/>
            <person name="Xiong Z."/>
            <person name="Liu N."/>
            <person name="Zhao N."/>
            <person name="Ji M."/>
            <person name="Qiu Y."/>
            <person name="Yang B."/>
        </authorList>
    </citation>
    <scope>NUCLEOTIDE SEQUENCE [LARGE SCALE GENOMIC DNA]</scope>
    <source>
        <strain evidence="1">Ann1</strain>
    </source>
</reference>
<accession>A0ACC1D5L8</accession>
<sequence length="1338" mass="148149">MTAPKLLYTIEQPHGLGELYFLWQKGEGHSLLATTGTDATVAIHDRTGQLLERLKLHGLCAGIEWDNDGDYLAIITPNSNAVLLWECHANKRVNIETGLREPPSCLAWAHGEPLLAVGTQKGNLALYNHHTTKRIPIIGKHTKKITCAQWNKDSILVLASEDKSLSINNSDGDTLRLISLRDTPNDLQFSEMKTDERVAGENTISLVVGKRTLYLYNLLNPENPIELAFQQRYGSIVSYKWYGDGYILIGFSAGFIIAISTHIKEVGEELFQVKNHKENLTDIAVCNGQAASCGDGQLKLISIWNNGEVAGSVTPSGGAERCAWSSDGRLLATAGRAYLSVYVTALPRHYAAYGTRVITLTSLTEVTVYQCIAVSDEPDLNKSEPTALATYALPTEPSVIAVGASHVCCVSGVHAWYYPLGGGAATRRQYPSPVDKLVIGGDYAAALFQGRAMLHSIDQVNDPSSPERQAIIFPEPHMQGATIVDIHLTSDFFIFITDQGHVEYFGVEEWRFSVRYKHSCGLSGVYCDIGGARAALLDVKKRAHVYSPAADDLCAIPNNNGVVRGIIWDICLSDRNVFIMYTEHAIDTYYYAANSISGSHVDLVATTTILPGQIPLILFSGDVYCYSDGGSVIKLALDSHHTSGLADADTDNRVVNQRHHVEKLVALRRFSEAWLFCDALDEAECWRKLGEAAIAELNVEFAIRVYTRLSDVAMVWALEDAAHIEDLSILCGMLCACLGQGDAASRWLESTPSGGDDLLKYVNDFIYFINSADYHEALANYEKSIITENTDGINIKGHNIKCECGIARMSIRCGDVMRGVTTAMKHSTDVMLLKECAQLLEEEKQYSHAAALYDHAGNTEKAASLYIKLKSWLKVEALLPKINSPSIHIQYAKAKESEGRYQDALKSYLKAQDYEAAIRLNLEKLDDIDEAVNLVQETKSVQGAKMVANYFQNTNDPTSAIKFLVMSLCYDEAFQLARKNGKLNLYGEILIQTSQARPEDFKSLALHFEGEKNHLLAGKFYFHAGEYSKAMMHLLKTGGSEEEENEGISIAIDAAAASDDERLTRRLIEFLLGDTDGTPREPRHLFRLYMAKKQFAEAAKTAVIIAGAECRAGRYREARDVLRGMCVSLRARRLPVPRDMRHAMALLHSYILVRTHVKRARHDLAARLLLRTSADVTFFPTPQHQVSILTSTVIECSRAGLKHQAHQWARVLMQPEYRSQIDPKYVKKIESVVRHAPRDAQPPAQAAPCPQCGAHVPAAELRCATCEADIPFCLATGLHIVKDDLTACPECDFPAILSEFIEMLQEDARCPMCGENVDYRRLVKIDDVSLYLDLNTTE</sequence>
<dbReference type="Proteomes" id="UP000824533">
    <property type="component" value="Linkage Group LG08"/>
</dbReference>
<proteinExistence type="predicted"/>
<keyword evidence="2" id="KW-1185">Reference proteome</keyword>
<name>A0ACC1D5L8_9NEOP</name>
<evidence type="ECO:0000313" key="1">
    <source>
        <dbReference type="EMBL" id="KAJ0179156.1"/>
    </source>
</evidence>